<name>A0AA39X1Z3_9PEZI</name>
<comment type="caution">
    <text evidence="1">The sequence shown here is derived from an EMBL/GenBank/DDBJ whole genome shotgun (WGS) entry which is preliminary data.</text>
</comment>
<reference evidence="1" key="1">
    <citation type="submission" date="2023-06" db="EMBL/GenBank/DDBJ databases">
        <title>Genome-scale phylogeny and comparative genomics of the fungal order Sordariales.</title>
        <authorList>
            <consortium name="Lawrence Berkeley National Laboratory"/>
            <person name="Hensen N."/>
            <person name="Bonometti L."/>
            <person name="Westerberg I."/>
            <person name="Brannstrom I.O."/>
            <person name="Guillou S."/>
            <person name="Cros-Aarteil S."/>
            <person name="Calhoun S."/>
            <person name="Haridas S."/>
            <person name="Kuo A."/>
            <person name="Mondo S."/>
            <person name="Pangilinan J."/>
            <person name="Riley R."/>
            <person name="LaButti K."/>
            <person name="Andreopoulos B."/>
            <person name="Lipzen A."/>
            <person name="Chen C."/>
            <person name="Yanf M."/>
            <person name="Daum C."/>
            <person name="Ng V."/>
            <person name="Clum A."/>
            <person name="Steindorff A."/>
            <person name="Ohm R."/>
            <person name="Martin F."/>
            <person name="Silar P."/>
            <person name="Natvig D."/>
            <person name="Lalanne C."/>
            <person name="Gautier V."/>
            <person name="Ament-velasquez S.L."/>
            <person name="Kruys A."/>
            <person name="Hutchinson M.I."/>
            <person name="Powell A.J."/>
            <person name="Barry K."/>
            <person name="Miller A.N."/>
            <person name="Grigoriev I.V."/>
            <person name="Debuchy R."/>
            <person name="Gladieux P."/>
            <person name="Thoren M.H."/>
            <person name="Johannesson H."/>
        </authorList>
    </citation>
    <scope>NUCLEOTIDE SEQUENCE</scope>
    <source>
        <strain evidence="1">SMH3391-2</strain>
    </source>
</reference>
<evidence type="ECO:0000313" key="1">
    <source>
        <dbReference type="EMBL" id="KAK0625497.1"/>
    </source>
</evidence>
<sequence length="212" mass="24290">MVMSSVLATGDVADGMGLELLYGIDWKPQLSLLDRKQLQVVCDANSFTSDESTLTIARHILNSTLDEVAHRTLTQLTDSDRLRTPEFLQKYVHWMERHDQMTLRTSDKVISDERLEEPLEELERLQSLWKIFSAIARKLKSILIGETNSLQVAFDTGLAETFYSDMFEQICDERFHKLLELLTHENPTMRILEVGSGTRGLDVTCAVHYERA</sequence>
<keyword evidence="2" id="KW-1185">Reference proteome</keyword>
<dbReference type="AlphaFoldDB" id="A0AA39X1Z3"/>
<protein>
    <submittedName>
        <fullName evidence="1">Uncharacterized protein</fullName>
    </submittedName>
</protein>
<organism evidence="1 2">
    <name type="scientific">Bombardia bombarda</name>
    <dbReference type="NCBI Taxonomy" id="252184"/>
    <lineage>
        <taxon>Eukaryota</taxon>
        <taxon>Fungi</taxon>
        <taxon>Dikarya</taxon>
        <taxon>Ascomycota</taxon>
        <taxon>Pezizomycotina</taxon>
        <taxon>Sordariomycetes</taxon>
        <taxon>Sordariomycetidae</taxon>
        <taxon>Sordariales</taxon>
        <taxon>Lasiosphaeriaceae</taxon>
        <taxon>Bombardia</taxon>
    </lineage>
</organism>
<dbReference type="Proteomes" id="UP001174934">
    <property type="component" value="Unassembled WGS sequence"/>
</dbReference>
<gene>
    <name evidence="1" type="ORF">B0T17DRAFT_275081</name>
</gene>
<accession>A0AA39X1Z3</accession>
<dbReference type="EMBL" id="JAULSR010000003">
    <property type="protein sequence ID" value="KAK0625497.1"/>
    <property type="molecule type" value="Genomic_DNA"/>
</dbReference>
<proteinExistence type="predicted"/>
<evidence type="ECO:0000313" key="2">
    <source>
        <dbReference type="Proteomes" id="UP001174934"/>
    </source>
</evidence>